<sequence>MTFSFSRNMQTISSRDLGNTKATLIVDGESGPVEFKSGFVGAVGPVPPLDGKQTKVQVQNLGERSWNRTQNFILLNNRGEWTNNWTYTMI</sequence>
<name>A0A6F9EGD5_9BACL</name>
<evidence type="ECO:0000313" key="1">
    <source>
        <dbReference type="EMBL" id="CAB3395473.1"/>
    </source>
</evidence>
<proteinExistence type="predicted"/>
<evidence type="ECO:0000313" key="2">
    <source>
        <dbReference type="Proteomes" id="UP000502196"/>
    </source>
</evidence>
<gene>
    <name evidence="1" type="ORF">COOX1_2930</name>
</gene>
<reference evidence="1 2" key="1">
    <citation type="submission" date="2020-04" db="EMBL/GenBank/DDBJ databases">
        <authorList>
            <person name="Hogendoorn C."/>
        </authorList>
    </citation>
    <scope>NUCLEOTIDE SEQUENCE [LARGE SCALE GENOMIC DNA]</scope>
    <source>
        <strain evidence="1">COOX1</strain>
    </source>
</reference>
<accession>A0A6F9EGD5</accession>
<organism evidence="1 2">
    <name type="scientific">Kyrpidia spormannii</name>
    <dbReference type="NCBI Taxonomy" id="2055160"/>
    <lineage>
        <taxon>Bacteria</taxon>
        <taxon>Bacillati</taxon>
        <taxon>Bacillota</taxon>
        <taxon>Bacilli</taxon>
        <taxon>Bacillales</taxon>
        <taxon>Alicyclobacillaceae</taxon>
        <taxon>Kyrpidia</taxon>
    </lineage>
</organism>
<dbReference type="EMBL" id="LR792683">
    <property type="protein sequence ID" value="CAB3395473.1"/>
    <property type="molecule type" value="Genomic_DNA"/>
</dbReference>
<protein>
    <submittedName>
        <fullName evidence="1">Uncharacterized protein</fullName>
    </submittedName>
</protein>
<dbReference type="AlphaFoldDB" id="A0A6F9EGD5"/>
<dbReference type="Proteomes" id="UP000502196">
    <property type="component" value="Chromosome"/>
</dbReference>